<evidence type="ECO:0000313" key="1">
    <source>
        <dbReference type="EMBL" id="MDW9257555.1"/>
    </source>
</evidence>
<dbReference type="Proteomes" id="UP001272137">
    <property type="component" value="Unassembled WGS sequence"/>
</dbReference>
<reference evidence="1" key="1">
    <citation type="submission" date="2018-08" db="EMBL/GenBank/DDBJ databases">
        <title>Identification of Burkholderia cepacia strains that express a Burkholderia pseudomallei-like capsular polysaccharide.</title>
        <authorList>
            <person name="Burtnick M.N."/>
            <person name="Vongsouvath M."/>
            <person name="Newton P."/>
            <person name="Wuthiekanun V."/>
            <person name="Limmathurotsakul D."/>
            <person name="Brett P.J."/>
            <person name="Chantratita N."/>
            <person name="Dance D.A."/>
        </authorList>
    </citation>
    <scope>NUCLEOTIDE SEQUENCE</scope>
    <source>
        <strain evidence="1">SBXCC001</strain>
    </source>
</reference>
<protein>
    <recommendedName>
        <fullName evidence="3">Lipoprotein</fullName>
    </recommendedName>
</protein>
<dbReference type="EMBL" id="QXCT01000002">
    <property type="protein sequence ID" value="MDW9257555.1"/>
    <property type="molecule type" value="Genomic_DNA"/>
</dbReference>
<name>A0AAW9D6B0_BURTH</name>
<evidence type="ECO:0008006" key="3">
    <source>
        <dbReference type="Google" id="ProtNLM"/>
    </source>
</evidence>
<sequence>MQPTFSAASICTFSCGCAWPSVASDAIVAISRDFRSSCGRL</sequence>
<accession>A0AAW9D6B0</accession>
<gene>
    <name evidence="1" type="ORF">C7S16_0950</name>
</gene>
<dbReference type="AlphaFoldDB" id="A0AAW9D6B0"/>
<comment type="caution">
    <text evidence="1">The sequence shown here is derived from an EMBL/GenBank/DDBJ whole genome shotgun (WGS) entry which is preliminary data.</text>
</comment>
<organism evidence="1 2">
    <name type="scientific">Burkholderia thailandensis</name>
    <dbReference type="NCBI Taxonomy" id="57975"/>
    <lineage>
        <taxon>Bacteria</taxon>
        <taxon>Pseudomonadati</taxon>
        <taxon>Pseudomonadota</taxon>
        <taxon>Betaproteobacteria</taxon>
        <taxon>Burkholderiales</taxon>
        <taxon>Burkholderiaceae</taxon>
        <taxon>Burkholderia</taxon>
        <taxon>pseudomallei group</taxon>
    </lineage>
</organism>
<evidence type="ECO:0000313" key="2">
    <source>
        <dbReference type="Proteomes" id="UP001272137"/>
    </source>
</evidence>
<proteinExistence type="predicted"/>